<gene>
    <name evidence="1" type="ORF">FYJ24_01525</name>
</gene>
<keyword evidence="1" id="KW-0808">Transferase</keyword>
<comment type="caution">
    <text evidence="1">The sequence shown here is derived from an EMBL/GenBank/DDBJ whole genome shotgun (WGS) entry which is preliminary data.</text>
</comment>
<dbReference type="InterPro" id="IPR029044">
    <property type="entry name" value="Nucleotide-diphossugar_trans"/>
</dbReference>
<dbReference type="AlphaFoldDB" id="A0A6N7W2E9"/>
<dbReference type="RefSeq" id="WP_154542876.1">
    <property type="nucleotide sequence ID" value="NZ_VULO01000001.1"/>
</dbReference>
<organism evidence="1 2">
    <name type="scientific">Scrofimicrobium canadense</name>
    <dbReference type="NCBI Taxonomy" id="2652290"/>
    <lineage>
        <taxon>Bacteria</taxon>
        <taxon>Bacillati</taxon>
        <taxon>Actinomycetota</taxon>
        <taxon>Actinomycetes</taxon>
        <taxon>Actinomycetales</taxon>
        <taxon>Actinomycetaceae</taxon>
        <taxon>Scrofimicrobium</taxon>
    </lineage>
</organism>
<reference evidence="1 2" key="1">
    <citation type="submission" date="2019-08" db="EMBL/GenBank/DDBJ databases">
        <title>In-depth cultivation of the pig gut microbiome towards novel bacterial diversity and tailored functional studies.</title>
        <authorList>
            <person name="Wylensek D."/>
            <person name="Hitch T.C.A."/>
            <person name="Clavel T."/>
        </authorList>
    </citation>
    <scope>NUCLEOTIDE SEQUENCE [LARGE SCALE GENOMIC DNA]</scope>
    <source>
        <strain evidence="1 2">WB03_NA08</strain>
    </source>
</reference>
<name>A0A6N7W2E9_9ACTO</name>
<protein>
    <submittedName>
        <fullName evidence="1">Glycosyltransferase family 2 protein</fullName>
    </submittedName>
</protein>
<evidence type="ECO:0000313" key="1">
    <source>
        <dbReference type="EMBL" id="MSS83465.1"/>
    </source>
</evidence>
<dbReference type="Proteomes" id="UP000470875">
    <property type="component" value="Unassembled WGS sequence"/>
</dbReference>
<dbReference type="Gene3D" id="3.90.550.10">
    <property type="entry name" value="Spore Coat Polysaccharide Biosynthesis Protein SpsA, Chain A"/>
    <property type="match status" value="1"/>
</dbReference>
<dbReference type="GO" id="GO:0016740">
    <property type="term" value="F:transferase activity"/>
    <property type="evidence" value="ECO:0007669"/>
    <property type="project" value="UniProtKB-KW"/>
</dbReference>
<evidence type="ECO:0000313" key="2">
    <source>
        <dbReference type="Proteomes" id="UP000470875"/>
    </source>
</evidence>
<dbReference type="CDD" id="cd00761">
    <property type="entry name" value="Glyco_tranf_GTA_type"/>
    <property type="match status" value="1"/>
</dbReference>
<dbReference type="EMBL" id="VULO01000001">
    <property type="protein sequence ID" value="MSS83465.1"/>
    <property type="molecule type" value="Genomic_DNA"/>
</dbReference>
<proteinExistence type="predicted"/>
<keyword evidence="2" id="KW-1185">Reference proteome</keyword>
<accession>A0A6N7W2E9</accession>
<dbReference type="SUPFAM" id="SSF53448">
    <property type="entry name" value="Nucleotide-diphospho-sugar transferases"/>
    <property type="match status" value="1"/>
</dbReference>
<sequence length="383" mass="42595">MANITDLDVQIVVPIHDPSRFFERMVTAVLGEEGPDLRVGVIAVLHNLGVDEDKEVRRRLRIVEKTPGSLRFLTVRDGIPSPAGPLNAGLESAEAEWVGVAGSDDDLDHGALASWVIQGMRRNADIVLAPILDTDGTLAPTPPVRVGGKISRTRRPIADRLYYRSSPVGIFRRTHLQRSQARMTVHAQTGEDIAFMARLLSNGGQRKSPRVIVADPRQGAYRIVDDAPSRASTKRKAIEDQLCGVRGALSSSTMSILTTQQQRALGTKILRRDLIEILSQRVEWGDITDATESLAEIVEQIQKIGNCEGYLAKSEMNLLREGTSPTATLESIKEALQQARQYRSFSSLLAHDWRLTFSRDAPLRYRFASKFAAACYRRRYELR</sequence>